<dbReference type="InterPro" id="IPR056884">
    <property type="entry name" value="NPHP3-like_N"/>
</dbReference>
<dbReference type="PANTHER" id="PTHR10039">
    <property type="entry name" value="AMELOGENIN"/>
    <property type="match status" value="1"/>
</dbReference>
<comment type="caution">
    <text evidence="4">The sequence shown here is derived from an EMBL/GenBank/DDBJ whole genome shotgun (WGS) entry which is preliminary data.</text>
</comment>
<dbReference type="Gene3D" id="3.40.50.300">
    <property type="entry name" value="P-loop containing nucleotide triphosphate hydrolases"/>
    <property type="match status" value="1"/>
</dbReference>
<dbReference type="Pfam" id="PF12796">
    <property type="entry name" value="Ank_2"/>
    <property type="match status" value="1"/>
</dbReference>
<dbReference type="EMBL" id="JAUJFL010000002">
    <property type="protein sequence ID" value="KAK2611424.1"/>
    <property type="molecule type" value="Genomic_DNA"/>
</dbReference>
<dbReference type="SUPFAM" id="SSF48403">
    <property type="entry name" value="Ankyrin repeat"/>
    <property type="match status" value="2"/>
</dbReference>
<sequence>MLRPAGLQLHFTLEMIYLTDSSTAQSSPPAQDGTAILNSASIGTLYCDFGFCLRLNRHQAATMSFGFSVGDFLAVINLATQIRKQFSDAPKHFRDLSDDVRSLSVTLFDLAGEDDGVLRSLGPNQADYLMTILEASHHVLKDLESLLAKYSALEPGPRPQGKQRTRRLWDRLTFDSEGIRDIRSRLTSNISTLGLFLRNCSERKLEKSLNKLENRVDEDERQRVLEWIDEGSGKHVRHFQYLVRHRELNTRRWLFESPEWHAWSCAAGKGGTLYCPGIPGAGKTYTSAMVIEHLHSLLRSDSEDVGVAYFFCNYKEYDHDEVSVAKSLLSMLLGQLRHLPNAVIKSHQIHRQFGTKLSDPDEVFDALKMSMRSKARNFVVIDALDELQAPARRPLISRLVDLQQDTAVNLFVTSRDIGNFEDLFPGATRITIQATDHDIQQYLSTHMRGLPLCVRKNPALQNDIKIAIVQAAGEMFLLADLHLRSLMNVRPSQKAMREALKTLTTGPSAATDAFENAMKRVNDQPKETSRMAMRTLLLLTYARRPLTVDELCHAVAVEIDEEDGEFDQHNVPEMEDVLPSCAGLVVVQSRHQVSGIAAATLDTRSDFSYGPEDGSSSPSEGPIVGYTNSAVVQLVHKSFQDYLSLTKSQWFPRAESIMDTICRTYMSACEGVESATDRPFLDYAKSRWGYHHLKAEADTASPEMDGDPNLPIRRNNSLPTEKQSLSMQFGVRQLSKELGGMQELLFWACEEGRINLVEVLLTTNLDVYIRELEEDSNDPGSSSSEYNGTLTNKRAGTRLIDYALSYSVIKDGNQAVVECLLAHGASLERRLQYPKGNDHHFFMGFTALGHAVWEGLTDMLSFLLHHPSIDAMLADLKRFRITITNDRKSICVPVQIGHTIKPSILPGSFMPPLELTWEMTPLFIAVYRDQDACVDIILDWMQSHDHEASNETLLTLFKRAMLLGLQSGSVKSLIKLSHIIGVHSEHIDADTGPNREQVTIPQIGIALDAKYPLRTLLADEGVDVPQSDYYDVTAISIATESSRTDVIQTLLSMRNIEMQPPFLVESLFRGNSTEVSLIANRLCSVLDSKSPSRFDILDEILFCALRQQIILSHSHDKHWTRSDNITTRTDNLADVDTFDLIWDTSVLDVQRFCLDWDFVDVILPCITDSDDCEASKITPSSDNIGSGPKVAPNKESRLGVETLFLAVALRSKELVEKLVQCEPLIVHKTDTKGRTGLMAAVCTRSEDLTIFLLKCLIEGSAAPTINATSETGYSAIAYAVRARNLDQVLRLLETPNFDVWSVFHEVAEGGYPFVWALDMMGDNTICESICKALLSQSNPKRLSQAAKQLQRLPKRVYLGTDRYRGYDESWKTLLCYAVIYRRLETFKFLLDTVSDFEAPDGRGRTALSHAEESRMACNKSRSMVNLLLARGADHLILDKARRFPLWYAFNNYPRVLYDEDDDPDARFWWEHEQLQKLYADRPGFLSEVDGVYSTLFDLAVAQCATIVLEFFVEVCGSNFPLECIGTSGLTPLAKMVLSLNVVLPTTGSNDDRPHRNKSESLKYNVRVWYAKVKRFYMLLGRLKISHDVPDKDGKTALCHALDRLYAEHCENSPYSSLQDFRRSEGLTDFLFFIIEDLLDKSDSNPLTLNQEGYSPLDLAEALLDQFKQKPAQRTHQWDSNSKSSSYLSSIPNSRLLNGSKIAGSAFNGAVDLLDTLEEEETSESLNCSDHKEKATLEMDENTIIGGRTKMKATIQALKFEWLHKNAVEEQRLEASVEDDT</sequence>
<dbReference type="Gene3D" id="1.25.40.20">
    <property type="entry name" value="Ankyrin repeat-containing domain"/>
    <property type="match status" value="3"/>
</dbReference>
<accession>A0AAD9W687</accession>
<feature type="region of interest" description="Disordered" evidence="2">
    <location>
        <begin position="698"/>
        <end position="717"/>
    </location>
</feature>
<reference evidence="4" key="1">
    <citation type="submission" date="2023-06" db="EMBL/GenBank/DDBJ databases">
        <authorList>
            <person name="Noh H."/>
        </authorList>
    </citation>
    <scope>NUCLEOTIDE SEQUENCE</scope>
    <source>
        <strain evidence="4">DUCC20226</strain>
    </source>
</reference>
<protein>
    <recommendedName>
        <fullName evidence="3">Nephrocystin 3-like N-terminal domain-containing protein</fullName>
    </recommendedName>
</protein>
<evidence type="ECO:0000313" key="4">
    <source>
        <dbReference type="EMBL" id="KAK2611424.1"/>
    </source>
</evidence>
<dbReference type="InterPro" id="IPR027417">
    <property type="entry name" value="P-loop_NTPase"/>
</dbReference>
<dbReference type="SUPFAM" id="SSF52540">
    <property type="entry name" value="P-loop containing nucleoside triphosphate hydrolases"/>
    <property type="match status" value="1"/>
</dbReference>
<dbReference type="InterPro" id="IPR036770">
    <property type="entry name" value="Ankyrin_rpt-contain_sf"/>
</dbReference>
<dbReference type="PANTHER" id="PTHR10039:SF15">
    <property type="entry name" value="NACHT DOMAIN-CONTAINING PROTEIN"/>
    <property type="match status" value="1"/>
</dbReference>
<feature type="domain" description="Nephrocystin 3-like N-terminal" evidence="3">
    <location>
        <begin position="249"/>
        <end position="415"/>
    </location>
</feature>
<keyword evidence="1" id="KW-0677">Repeat</keyword>
<evidence type="ECO:0000313" key="5">
    <source>
        <dbReference type="Proteomes" id="UP001265746"/>
    </source>
</evidence>
<dbReference type="Proteomes" id="UP001265746">
    <property type="component" value="Unassembled WGS sequence"/>
</dbReference>
<dbReference type="SMART" id="SM00248">
    <property type="entry name" value="ANK"/>
    <property type="match status" value="9"/>
</dbReference>
<dbReference type="Pfam" id="PF24883">
    <property type="entry name" value="NPHP3_N"/>
    <property type="match status" value="1"/>
</dbReference>
<name>A0AAD9W687_PHOAM</name>
<dbReference type="InterPro" id="IPR002110">
    <property type="entry name" value="Ankyrin_rpt"/>
</dbReference>
<evidence type="ECO:0000259" key="3">
    <source>
        <dbReference type="Pfam" id="PF24883"/>
    </source>
</evidence>
<evidence type="ECO:0000256" key="2">
    <source>
        <dbReference type="SAM" id="MobiDB-lite"/>
    </source>
</evidence>
<proteinExistence type="predicted"/>
<keyword evidence="5" id="KW-1185">Reference proteome</keyword>
<evidence type="ECO:0000256" key="1">
    <source>
        <dbReference type="ARBA" id="ARBA00022737"/>
    </source>
</evidence>
<gene>
    <name evidence="4" type="ORF">N8I77_004763</name>
</gene>
<organism evidence="4 5">
    <name type="scientific">Phomopsis amygdali</name>
    <name type="common">Fusicoccum amygdali</name>
    <dbReference type="NCBI Taxonomy" id="1214568"/>
    <lineage>
        <taxon>Eukaryota</taxon>
        <taxon>Fungi</taxon>
        <taxon>Dikarya</taxon>
        <taxon>Ascomycota</taxon>
        <taxon>Pezizomycotina</taxon>
        <taxon>Sordariomycetes</taxon>
        <taxon>Sordariomycetidae</taxon>
        <taxon>Diaporthales</taxon>
        <taxon>Diaporthaceae</taxon>
        <taxon>Diaporthe</taxon>
    </lineage>
</organism>